<dbReference type="Pfam" id="PF10117">
    <property type="entry name" value="McrBC"/>
    <property type="match status" value="1"/>
</dbReference>
<evidence type="ECO:0000313" key="1">
    <source>
        <dbReference type="EMBL" id="MBO1077132.1"/>
    </source>
</evidence>
<reference evidence="1 2" key="1">
    <citation type="submission" date="2020-09" db="EMBL/GenBank/DDBJ databases">
        <title>Roseomonas.</title>
        <authorList>
            <person name="Zhu W."/>
        </authorList>
    </citation>
    <scope>NUCLEOTIDE SEQUENCE [LARGE SCALE GENOMIC DNA]</scope>
    <source>
        <strain evidence="1 2">1311</strain>
    </source>
</reference>
<dbReference type="PIRSF" id="PIRSF003109">
    <property type="entry name" value="McrC"/>
    <property type="match status" value="1"/>
</dbReference>
<keyword evidence="2" id="KW-1185">Reference proteome</keyword>
<evidence type="ECO:0008006" key="3">
    <source>
        <dbReference type="Google" id="ProtNLM"/>
    </source>
</evidence>
<dbReference type="InterPro" id="IPR014407">
    <property type="entry name" value="McrC_bac"/>
</dbReference>
<dbReference type="RefSeq" id="WP_207451026.1">
    <property type="nucleotide sequence ID" value="NZ_CP061097.1"/>
</dbReference>
<organism evidence="1 2">
    <name type="scientific">Roseomonas marmotae</name>
    <dbReference type="NCBI Taxonomy" id="2768161"/>
    <lineage>
        <taxon>Bacteria</taxon>
        <taxon>Pseudomonadati</taxon>
        <taxon>Pseudomonadota</taxon>
        <taxon>Alphaproteobacteria</taxon>
        <taxon>Acetobacterales</taxon>
        <taxon>Roseomonadaceae</taxon>
        <taxon>Roseomonas</taxon>
    </lineage>
</organism>
<accession>A0ABS3KJF5</accession>
<proteinExistence type="predicted"/>
<sequence>MASAIPIRNLYYLFLYAWDRFPEGKAVEVAATDSPDLMNLLAQVLINGVRRLLRRGPDRGYRLETDETAAPRGRFLLAETIKRATMLRGRAVCAYDELSADVPHNQVLKATLRTLAAAESLQDGLAHELRLLHRRLAEVSDRPLSRALFRPVQLSRNNRHYDLLLQICRLVYDNLLPGEGAGRTRFADILQDEVKMSAVFEAFIRNFYRAEQSVFHVGAEHLDWNALCDDPAHARYLPLMRTDVTLRSPTRTIVIDAKFYQQTLVRHWGGPERVRSGHLYQLLTYLRHIDIAAQPARMAEGMLLYPRISGPDLRLHYTLDGHSVRIQTVDLNRDWTEIQQELLALLELPAAASKLTEEPVSLSTSS</sequence>
<dbReference type="InterPro" id="IPR019292">
    <property type="entry name" value="McrC"/>
</dbReference>
<dbReference type="EMBL" id="JACTNF010000044">
    <property type="protein sequence ID" value="MBO1077132.1"/>
    <property type="molecule type" value="Genomic_DNA"/>
</dbReference>
<dbReference type="Proteomes" id="UP001518990">
    <property type="component" value="Unassembled WGS sequence"/>
</dbReference>
<evidence type="ECO:0000313" key="2">
    <source>
        <dbReference type="Proteomes" id="UP001518990"/>
    </source>
</evidence>
<dbReference type="PANTHER" id="PTHR38733:SF1">
    <property type="entry name" value="TYPE IV METHYL-DIRECTED RESTRICTION ENZYME ECOKMCRBC"/>
    <property type="match status" value="1"/>
</dbReference>
<name>A0ABS3KJF5_9PROT</name>
<protein>
    <recommendedName>
        <fullName evidence="3">5-methylcytosine-specific restriction endonuclease system specificity protein McrC</fullName>
    </recommendedName>
</protein>
<dbReference type="PANTHER" id="PTHR38733">
    <property type="entry name" value="PROTEIN MCRC"/>
    <property type="match status" value="1"/>
</dbReference>
<gene>
    <name evidence="1" type="ORF">IAI60_21215</name>
</gene>
<comment type="caution">
    <text evidence="1">The sequence shown here is derived from an EMBL/GenBank/DDBJ whole genome shotgun (WGS) entry which is preliminary data.</text>
</comment>